<comment type="caution">
    <text evidence="1">The sequence shown here is derived from an EMBL/GenBank/DDBJ whole genome shotgun (WGS) entry which is preliminary data.</text>
</comment>
<reference evidence="2" key="1">
    <citation type="journal article" date="2019" name="Int. J. Syst. Evol. Microbiol.">
        <title>The Global Catalogue of Microorganisms (GCM) 10K type strain sequencing project: providing services to taxonomists for standard genome sequencing and annotation.</title>
        <authorList>
            <consortium name="The Broad Institute Genomics Platform"/>
            <consortium name="The Broad Institute Genome Sequencing Center for Infectious Disease"/>
            <person name="Wu L."/>
            <person name="Ma J."/>
        </authorList>
    </citation>
    <scope>NUCLEOTIDE SEQUENCE [LARGE SCALE GENOMIC DNA]</scope>
    <source>
        <strain evidence="2">CGMCC 4.7455</strain>
    </source>
</reference>
<accession>A0ABW4PRC2</accession>
<evidence type="ECO:0000313" key="1">
    <source>
        <dbReference type="EMBL" id="MFD1832802.1"/>
    </source>
</evidence>
<evidence type="ECO:0000313" key="2">
    <source>
        <dbReference type="Proteomes" id="UP001597365"/>
    </source>
</evidence>
<keyword evidence="2" id="KW-1185">Reference proteome</keyword>
<proteinExistence type="predicted"/>
<dbReference type="RefSeq" id="WP_380904054.1">
    <property type="nucleotide sequence ID" value="NZ_JBHUFU010000019.1"/>
</dbReference>
<protein>
    <submittedName>
        <fullName evidence="1">Type II toxin-antitoxin system RelE/ParE family toxin</fullName>
    </submittedName>
</protein>
<name>A0ABW4PRC2_9ACTN</name>
<gene>
    <name evidence="1" type="ORF">ACFSJS_24615</name>
</gene>
<organism evidence="1 2">
    <name type="scientific">Streptomyces desertarenae</name>
    <dbReference type="NCBI Taxonomy" id="2666184"/>
    <lineage>
        <taxon>Bacteria</taxon>
        <taxon>Bacillati</taxon>
        <taxon>Actinomycetota</taxon>
        <taxon>Actinomycetes</taxon>
        <taxon>Kitasatosporales</taxon>
        <taxon>Streptomycetaceae</taxon>
        <taxon>Streptomyces</taxon>
    </lineage>
</organism>
<sequence length="83" mass="9255">MYKLRYSTAVEAVWDALPDEAREELDAAILGVCEDPYAATEPHSDSEPHRRVLTLRHTAVACVVIDGPPGVRRIRIHSIDYLG</sequence>
<dbReference type="EMBL" id="JBHUFU010000019">
    <property type="protein sequence ID" value="MFD1832802.1"/>
    <property type="molecule type" value="Genomic_DNA"/>
</dbReference>
<dbReference type="Proteomes" id="UP001597365">
    <property type="component" value="Unassembled WGS sequence"/>
</dbReference>